<evidence type="ECO:0000313" key="3">
    <source>
        <dbReference type="Proteomes" id="UP001175271"/>
    </source>
</evidence>
<comment type="caution">
    <text evidence="2">The sequence shown here is derived from an EMBL/GenBank/DDBJ whole genome shotgun (WGS) entry which is preliminary data.</text>
</comment>
<gene>
    <name evidence="2" type="ORF">QR680_002405</name>
</gene>
<name>A0AA39H4C6_9BILA</name>
<evidence type="ECO:0000256" key="1">
    <source>
        <dbReference type="SAM" id="Coils"/>
    </source>
</evidence>
<feature type="coiled-coil region" evidence="1">
    <location>
        <begin position="2"/>
        <end position="98"/>
    </location>
</feature>
<organism evidence="2 3">
    <name type="scientific">Steinernema hermaphroditum</name>
    <dbReference type="NCBI Taxonomy" id="289476"/>
    <lineage>
        <taxon>Eukaryota</taxon>
        <taxon>Metazoa</taxon>
        <taxon>Ecdysozoa</taxon>
        <taxon>Nematoda</taxon>
        <taxon>Chromadorea</taxon>
        <taxon>Rhabditida</taxon>
        <taxon>Tylenchina</taxon>
        <taxon>Panagrolaimomorpha</taxon>
        <taxon>Strongyloidoidea</taxon>
        <taxon>Steinernematidae</taxon>
        <taxon>Steinernema</taxon>
    </lineage>
</organism>
<proteinExistence type="predicted"/>
<keyword evidence="1" id="KW-0175">Coiled coil</keyword>
<sequence>MDKHLLRTVNRAKKRIEDFQEEMPTWKVQDTQQYVERLEQTIKRMHSTSSELKIDIAGAKQEITNSNSIDDIKWNELIEEADKVLMESRDLINDLEDEVYNEMVKPETATVVSMDMAKQGKAQDSAFHPVSRLKTVEMTKDVETLQAG</sequence>
<dbReference type="EMBL" id="JAUCMV010000005">
    <property type="protein sequence ID" value="KAK0398053.1"/>
    <property type="molecule type" value="Genomic_DNA"/>
</dbReference>
<dbReference type="Proteomes" id="UP001175271">
    <property type="component" value="Unassembled WGS sequence"/>
</dbReference>
<reference evidence="2" key="1">
    <citation type="submission" date="2023-06" db="EMBL/GenBank/DDBJ databases">
        <title>Genomic analysis of the entomopathogenic nematode Steinernema hermaphroditum.</title>
        <authorList>
            <person name="Schwarz E.M."/>
            <person name="Heppert J.K."/>
            <person name="Baniya A."/>
            <person name="Schwartz H.T."/>
            <person name="Tan C.-H."/>
            <person name="Antoshechkin I."/>
            <person name="Sternberg P.W."/>
            <person name="Goodrich-Blair H."/>
            <person name="Dillman A.R."/>
        </authorList>
    </citation>
    <scope>NUCLEOTIDE SEQUENCE</scope>
    <source>
        <strain evidence="2">PS9179</strain>
        <tissue evidence="2">Whole animal</tissue>
    </source>
</reference>
<keyword evidence="3" id="KW-1185">Reference proteome</keyword>
<dbReference type="AlphaFoldDB" id="A0AA39H4C6"/>
<evidence type="ECO:0000313" key="2">
    <source>
        <dbReference type="EMBL" id="KAK0398053.1"/>
    </source>
</evidence>
<protein>
    <submittedName>
        <fullName evidence="2">Uncharacterized protein</fullName>
    </submittedName>
</protein>
<accession>A0AA39H4C6</accession>